<protein>
    <submittedName>
        <fullName evidence="2">Cupin domain-containing protein</fullName>
    </submittedName>
</protein>
<accession>A0ABS7J2Y4</accession>
<dbReference type="InterPro" id="IPR014710">
    <property type="entry name" value="RmlC-like_jellyroll"/>
</dbReference>
<name>A0ABS7J2Y4_9SPHN</name>
<feature type="domain" description="Cupin type-2" evidence="1">
    <location>
        <begin position="31"/>
        <end position="91"/>
    </location>
</feature>
<evidence type="ECO:0000313" key="2">
    <source>
        <dbReference type="EMBL" id="MBX7481622.1"/>
    </source>
</evidence>
<dbReference type="InterPro" id="IPR053146">
    <property type="entry name" value="QDO-like"/>
</dbReference>
<dbReference type="EMBL" id="JAIGNO010000002">
    <property type="protein sequence ID" value="MBX7481622.1"/>
    <property type="molecule type" value="Genomic_DNA"/>
</dbReference>
<reference evidence="2 3" key="1">
    <citation type="submission" date="2021-08" db="EMBL/GenBank/DDBJ databases">
        <title>Comparative Genomics Analysis of the Genus Qipengyuania Reveals Extensive Genetic Diversity and Metabolic Versatility, Including the Description of Fifteen Novel Species.</title>
        <authorList>
            <person name="Liu Y."/>
        </authorList>
    </citation>
    <scope>NUCLEOTIDE SEQUENCE [LARGE SCALE GENOMIC DNA]</scope>
    <source>
        <strain evidence="2 3">6D47A</strain>
    </source>
</reference>
<proteinExistence type="predicted"/>
<dbReference type="InterPro" id="IPR013096">
    <property type="entry name" value="Cupin_2"/>
</dbReference>
<organism evidence="2 3">
    <name type="scientific">Qipengyuania qiaonensis</name>
    <dbReference type="NCBI Taxonomy" id="2867240"/>
    <lineage>
        <taxon>Bacteria</taxon>
        <taxon>Pseudomonadati</taxon>
        <taxon>Pseudomonadota</taxon>
        <taxon>Alphaproteobacteria</taxon>
        <taxon>Sphingomonadales</taxon>
        <taxon>Erythrobacteraceae</taxon>
        <taxon>Qipengyuania</taxon>
    </lineage>
</organism>
<dbReference type="Pfam" id="PF07883">
    <property type="entry name" value="Cupin_2"/>
    <property type="match status" value="1"/>
</dbReference>
<dbReference type="RefSeq" id="WP_221555649.1">
    <property type="nucleotide sequence ID" value="NZ_JAIGNO010000002.1"/>
</dbReference>
<comment type="caution">
    <text evidence="2">The sequence shown here is derived from an EMBL/GenBank/DDBJ whole genome shotgun (WGS) entry which is preliminary data.</text>
</comment>
<gene>
    <name evidence="2" type="ORF">K3174_03710</name>
</gene>
<sequence length="185" mass="19762">MDRKIINSVTGDRIHFWSSPLSGDGDELVFRCTLPAQAAGAPLHVHETMAETFADDSGALAIDLGKAGKRLLGPGEEITIPPGTPHGFRNPLSIETVFVTTATPGAELERFLRTMYDLANNGRTDASGAPRNPVDLAAALAPMDMTIAPLPRTLQRVLVRALLLARKIFDPNPSAASARVLEKEA</sequence>
<dbReference type="InterPro" id="IPR011051">
    <property type="entry name" value="RmlC_Cupin_sf"/>
</dbReference>
<dbReference type="PANTHER" id="PTHR36440:SF1">
    <property type="entry name" value="PUTATIVE (AFU_ORTHOLOGUE AFUA_8G07350)-RELATED"/>
    <property type="match status" value="1"/>
</dbReference>
<evidence type="ECO:0000259" key="1">
    <source>
        <dbReference type="Pfam" id="PF07883"/>
    </source>
</evidence>
<dbReference type="PANTHER" id="PTHR36440">
    <property type="entry name" value="PUTATIVE (AFU_ORTHOLOGUE AFUA_8G07350)-RELATED"/>
    <property type="match status" value="1"/>
</dbReference>
<evidence type="ECO:0000313" key="3">
    <source>
        <dbReference type="Proteomes" id="UP000755104"/>
    </source>
</evidence>
<dbReference type="SUPFAM" id="SSF51182">
    <property type="entry name" value="RmlC-like cupins"/>
    <property type="match status" value="1"/>
</dbReference>
<keyword evidence="3" id="KW-1185">Reference proteome</keyword>
<dbReference type="Gene3D" id="2.60.120.10">
    <property type="entry name" value="Jelly Rolls"/>
    <property type="match status" value="1"/>
</dbReference>
<dbReference type="Proteomes" id="UP000755104">
    <property type="component" value="Unassembled WGS sequence"/>
</dbReference>